<sequence length="306" mass="34876">MAGNERTHLPLYTGSIFTIVYYFQAPSSHCRRCSVSEPVGHCVSAQQEARTAGLQVAFPKFWACYVDDTFLFIKRSKAQEFKALLISIFPEVQFTMEKEVNNQLPFLDVQVTKLEGGKIRTTVSRTATNTLRILHFRSSHPRSKGEGPKFWLAIPYAKNVSEVTARILRPFGLGAADKLESKIRQQSMKPKDQLPSTEQSAVVYSIPCQDCDTRYVSETGKRLNTRLHEHQLANNRKDMLFMVYEHVQQKNHLFAFDKAKVIGRANDKMARLLLESWFSTGTPNRTIVPHNVPPLRLPGQPYRPHA</sequence>
<name>A0A3P7LGS6_DIBLA</name>
<gene>
    <name evidence="1" type="ORF">DILT_LOCUS4909</name>
</gene>
<dbReference type="AlphaFoldDB" id="A0A3P7LGS6"/>
<evidence type="ECO:0000313" key="2">
    <source>
        <dbReference type="Proteomes" id="UP000281553"/>
    </source>
</evidence>
<reference evidence="1 2" key="1">
    <citation type="submission" date="2018-11" db="EMBL/GenBank/DDBJ databases">
        <authorList>
            <consortium name="Pathogen Informatics"/>
        </authorList>
    </citation>
    <scope>NUCLEOTIDE SEQUENCE [LARGE SCALE GENOMIC DNA]</scope>
</reference>
<organism evidence="1 2">
    <name type="scientific">Dibothriocephalus latus</name>
    <name type="common">Fish tapeworm</name>
    <name type="synonym">Diphyllobothrium latum</name>
    <dbReference type="NCBI Taxonomy" id="60516"/>
    <lineage>
        <taxon>Eukaryota</taxon>
        <taxon>Metazoa</taxon>
        <taxon>Spiralia</taxon>
        <taxon>Lophotrochozoa</taxon>
        <taxon>Platyhelminthes</taxon>
        <taxon>Cestoda</taxon>
        <taxon>Eucestoda</taxon>
        <taxon>Diphyllobothriidea</taxon>
        <taxon>Diphyllobothriidae</taxon>
        <taxon>Dibothriocephalus</taxon>
    </lineage>
</organism>
<dbReference type="PANTHER" id="PTHR21301:SF10">
    <property type="entry name" value="REVERSE TRANSCRIPTASE DOMAIN-CONTAINING PROTEIN"/>
    <property type="match status" value="1"/>
</dbReference>
<dbReference type="Proteomes" id="UP000281553">
    <property type="component" value="Unassembled WGS sequence"/>
</dbReference>
<evidence type="ECO:0000313" key="1">
    <source>
        <dbReference type="EMBL" id="VDN09078.1"/>
    </source>
</evidence>
<keyword evidence="2" id="KW-1185">Reference proteome</keyword>
<dbReference type="EMBL" id="UYRU01046346">
    <property type="protein sequence ID" value="VDN09078.1"/>
    <property type="molecule type" value="Genomic_DNA"/>
</dbReference>
<proteinExistence type="predicted"/>
<evidence type="ECO:0008006" key="3">
    <source>
        <dbReference type="Google" id="ProtNLM"/>
    </source>
</evidence>
<protein>
    <recommendedName>
        <fullName evidence="3">Reverse transcriptase domain-containing protein</fullName>
    </recommendedName>
</protein>
<dbReference type="OrthoDB" id="10063405at2759"/>
<accession>A0A3P7LGS6</accession>
<dbReference type="PANTHER" id="PTHR21301">
    <property type="entry name" value="REVERSE TRANSCRIPTASE"/>
    <property type="match status" value="1"/>
</dbReference>